<proteinExistence type="predicted"/>
<dbReference type="EMBL" id="JAUSVS010000007">
    <property type="protein sequence ID" value="MDQ0465665.1"/>
    <property type="molecule type" value="Genomic_DNA"/>
</dbReference>
<protein>
    <submittedName>
        <fullName evidence="2">Uncharacterized protein</fullName>
    </submittedName>
</protein>
<dbReference type="Proteomes" id="UP001228905">
    <property type="component" value="Unassembled WGS sequence"/>
</dbReference>
<keyword evidence="1" id="KW-0732">Signal</keyword>
<name>A0ABU0IUH5_9CAUL</name>
<feature type="signal peptide" evidence="1">
    <location>
        <begin position="1"/>
        <end position="25"/>
    </location>
</feature>
<dbReference type="RefSeq" id="WP_307351175.1">
    <property type="nucleotide sequence ID" value="NZ_JAUSVS010000007.1"/>
</dbReference>
<evidence type="ECO:0000313" key="2">
    <source>
        <dbReference type="EMBL" id="MDQ0465665.1"/>
    </source>
</evidence>
<accession>A0ABU0IUH5</accession>
<feature type="chain" id="PRO_5045449488" evidence="1">
    <location>
        <begin position="26"/>
        <end position="202"/>
    </location>
</feature>
<keyword evidence="3" id="KW-1185">Reference proteome</keyword>
<gene>
    <name evidence="2" type="ORF">QO010_003454</name>
</gene>
<reference evidence="2 3" key="1">
    <citation type="submission" date="2023-07" db="EMBL/GenBank/DDBJ databases">
        <title>Genomic Encyclopedia of Type Strains, Phase IV (KMG-IV): sequencing the most valuable type-strain genomes for metagenomic binning, comparative biology and taxonomic classification.</title>
        <authorList>
            <person name="Goeker M."/>
        </authorList>
    </citation>
    <scope>NUCLEOTIDE SEQUENCE [LARGE SCALE GENOMIC DNA]</scope>
    <source>
        <strain evidence="2 3">DSM 18695</strain>
    </source>
</reference>
<comment type="caution">
    <text evidence="2">The sequence shown here is derived from an EMBL/GenBank/DDBJ whole genome shotgun (WGS) entry which is preliminary data.</text>
</comment>
<evidence type="ECO:0000313" key="3">
    <source>
        <dbReference type="Proteomes" id="UP001228905"/>
    </source>
</evidence>
<evidence type="ECO:0000256" key="1">
    <source>
        <dbReference type="SAM" id="SignalP"/>
    </source>
</evidence>
<sequence length="202" mass="21976">MNRVQPFVAALAALAIGLGPPLAFAAEPAPAVPAVQGPIKATAEECALVGLVMTSQLRPGMNRDVYSIDGPYRDNRAGSQDFAVRLRARLPTLTPALALEFAQDIMAPAPYVYYMDCDWAAYGQPARVEPRVCFAPDGPCETIQEPMPPFINVARPWISRSGQDALVRLKVPFSVDQGDSYICHLRRTAAGWTIAGCQRQQY</sequence>
<organism evidence="2 3">
    <name type="scientific">Caulobacter ginsengisoli</name>
    <dbReference type="NCBI Taxonomy" id="400775"/>
    <lineage>
        <taxon>Bacteria</taxon>
        <taxon>Pseudomonadati</taxon>
        <taxon>Pseudomonadota</taxon>
        <taxon>Alphaproteobacteria</taxon>
        <taxon>Caulobacterales</taxon>
        <taxon>Caulobacteraceae</taxon>
        <taxon>Caulobacter</taxon>
    </lineage>
</organism>